<gene>
    <name evidence="2" type="ORF">CYMTET_49007</name>
</gene>
<accession>A0AAE0BR21</accession>
<feature type="region of interest" description="Disordered" evidence="1">
    <location>
        <begin position="19"/>
        <end position="52"/>
    </location>
</feature>
<keyword evidence="3" id="KW-1185">Reference proteome</keyword>
<organism evidence="2 3">
    <name type="scientific">Cymbomonas tetramitiformis</name>
    <dbReference type="NCBI Taxonomy" id="36881"/>
    <lineage>
        <taxon>Eukaryota</taxon>
        <taxon>Viridiplantae</taxon>
        <taxon>Chlorophyta</taxon>
        <taxon>Pyramimonadophyceae</taxon>
        <taxon>Pyramimonadales</taxon>
        <taxon>Pyramimonadaceae</taxon>
        <taxon>Cymbomonas</taxon>
    </lineage>
</organism>
<evidence type="ECO:0000256" key="1">
    <source>
        <dbReference type="SAM" id="MobiDB-lite"/>
    </source>
</evidence>
<feature type="region of interest" description="Disordered" evidence="1">
    <location>
        <begin position="102"/>
        <end position="144"/>
    </location>
</feature>
<evidence type="ECO:0000313" key="3">
    <source>
        <dbReference type="Proteomes" id="UP001190700"/>
    </source>
</evidence>
<sequence length="194" mass="20617">MTGRWGPGPAMPWQLYAKKRAERQEQEQKPRVTGSGRVYLPPGNKRLNHPHTPGRPITSIAHLLHIHELSDLEPRPGVCLLIPRSGPALSVLGASCCSGSPAKQSVVDEGPRRGRGSRTLSTGCRGARDGIFSRGPRASQRRLGMGSRAAEDICVGSDLHSGHGALGLHRRANFTRAGEGGEGVAASIFLGTAR</sequence>
<name>A0AAE0BR21_9CHLO</name>
<proteinExistence type="predicted"/>
<dbReference type="AlphaFoldDB" id="A0AAE0BR21"/>
<evidence type="ECO:0000313" key="2">
    <source>
        <dbReference type="EMBL" id="KAK3241201.1"/>
    </source>
</evidence>
<protein>
    <submittedName>
        <fullName evidence="2">Uncharacterized protein</fullName>
    </submittedName>
</protein>
<dbReference type="Proteomes" id="UP001190700">
    <property type="component" value="Unassembled WGS sequence"/>
</dbReference>
<reference evidence="2 3" key="1">
    <citation type="journal article" date="2015" name="Genome Biol. Evol.">
        <title>Comparative Genomics of a Bacterivorous Green Alga Reveals Evolutionary Causalities and Consequences of Phago-Mixotrophic Mode of Nutrition.</title>
        <authorList>
            <person name="Burns J.A."/>
            <person name="Paasch A."/>
            <person name="Narechania A."/>
            <person name="Kim E."/>
        </authorList>
    </citation>
    <scope>NUCLEOTIDE SEQUENCE [LARGE SCALE GENOMIC DNA]</scope>
    <source>
        <strain evidence="2 3">PLY_AMNH</strain>
    </source>
</reference>
<dbReference type="EMBL" id="LGRX02033446">
    <property type="protein sequence ID" value="KAK3241201.1"/>
    <property type="molecule type" value="Genomic_DNA"/>
</dbReference>
<comment type="caution">
    <text evidence="2">The sequence shown here is derived from an EMBL/GenBank/DDBJ whole genome shotgun (WGS) entry which is preliminary data.</text>
</comment>